<dbReference type="Proteomes" id="UP000185696">
    <property type="component" value="Unassembled WGS sequence"/>
</dbReference>
<dbReference type="RefSeq" id="WP_075137440.1">
    <property type="nucleotide sequence ID" value="NZ_MSIF01000027.1"/>
</dbReference>
<keyword evidence="1" id="KW-0812">Transmembrane</keyword>
<feature type="transmembrane region" description="Helical" evidence="1">
    <location>
        <begin position="120"/>
        <end position="146"/>
    </location>
</feature>
<protein>
    <submittedName>
        <fullName evidence="2">Uncharacterized protein</fullName>
    </submittedName>
</protein>
<feature type="transmembrane region" description="Helical" evidence="1">
    <location>
        <begin position="31"/>
        <end position="53"/>
    </location>
</feature>
<evidence type="ECO:0000256" key="1">
    <source>
        <dbReference type="SAM" id="Phobius"/>
    </source>
</evidence>
<keyword evidence="1" id="KW-0472">Membrane</keyword>
<dbReference type="AlphaFoldDB" id="A0A7Z0WFR9"/>
<keyword evidence="1" id="KW-1133">Transmembrane helix</keyword>
<proteinExistence type="predicted"/>
<dbReference type="OrthoDB" id="9865022at2"/>
<name>A0A7Z0WFR9_9PSEU</name>
<evidence type="ECO:0000313" key="3">
    <source>
        <dbReference type="Proteomes" id="UP000185696"/>
    </source>
</evidence>
<gene>
    <name evidence="2" type="ORF">BLA60_35420</name>
</gene>
<feature type="transmembrane region" description="Helical" evidence="1">
    <location>
        <begin position="84"/>
        <end position="108"/>
    </location>
</feature>
<reference evidence="2 3" key="1">
    <citation type="submission" date="2016-12" db="EMBL/GenBank/DDBJ databases">
        <title>The draft genome sequence of Actinophytocola xinjiangensis.</title>
        <authorList>
            <person name="Wang W."/>
            <person name="Yuan L."/>
        </authorList>
    </citation>
    <scope>NUCLEOTIDE SEQUENCE [LARGE SCALE GENOMIC DNA]</scope>
    <source>
        <strain evidence="2 3">CGMCC 4.4663</strain>
    </source>
</reference>
<dbReference type="EMBL" id="MSIF01000027">
    <property type="protein sequence ID" value="OLF05572.1"/>
    <property type="molecule type" value="Genomic_DNA"/>
</dbReference>
<keyword evidence="3" id="KW-1185">Reference proteome</keyword>
<accession>A0A7Z0WFR9</accession>
<organism evidence="2 3">
    <name type="scientific">Actinophytocola xinjiangensis</name>
    <dbReference type="NCBI Taxonomy" id="485602"/>
    <lineage>
        <taxon>Bacteria</taxon>
        <taxon>Bacillati</taxon>
        <taxon>Actinomycetota</taxon>
        <taxon>Actinomycetes</taxon>
        <taxon>Pseudonocardiales</taxon>
        <taxon>Pseudonocardiaceae</taxon>
    </lineage>
</organism>
<comment type="caution">
    <text evidence="2">The sequence shown here is derived from an EMBL/GenBank/DDBJ whole genome shotgun (WGS) entry which is preliminary data.</text>
</comment>
<evidence type="ECO:0000313" key="2">
    <source>
        <dbReference type="EMBL" id="OLF05572.1"/>
    </source>
</evidence>
<sequence>MDGKTDEDRVKELRHQLYALADRVHRLEVGVFRAVVSVGAVAIVLGYVLPFLVATTDEPDDSIALLPAAVSLREGGNGPFRDEAAMAALVTATFALVILVALVALLRLFASDVGPGPVRFARICGTVLLVLCAVAWLMILVLAGHFDGRMSAFSPATFAFTVGGVAALLAARLHPADWRGQPR</sequence>
<feature type="transmembrane region" description="Helical" evidence="1">
    <location>
        <begin position="152"/>
        <end position="173"/>
    </location>
</feature>